<evidence type="ECO:0000256" key="11">
    <source>
        <dbReference type="SAM" id="Phobius"/>
    </source>
</evidence>
<keyword evidence="13" id="KW-1185">Reference proteome</keyword>
<dbReference type="Gene3D" id="1.20.120.220">
    <property type="entry name" value="ATP synthase, F0 complex, subunit A"/>
    <property type="match status" value="1"/>
</dbReference>
<evidence type="ECO:0000256" key="1">
    <source>
        <dbReference type="ARBA" id="ARBA00004141"/>
    </source>
</evidence>
<evidence type="ECO:0000256" key="9">
    <source>
        <dbReference type="ARBA" id="ARBA00023136"/>
    </source>
</evidence>
<dbReference type="Ensembl" id="ENSZALT00000001774.1">
    <property type="protein sequence ID" value="ENSZALP00000000953.1"/>
    <property type="gene ID" value="ENSZALG00000001168.1"/>
</dbReference>
<comment type="subcellular location">
    <subcellularLocation>
        <location evidence="1">Membrane</location>
        <topology evidence="1">Multi-pass membrane protein</topology>
    </subcellularLocation>
</comment>
<evidence type="ECO:0000256" key="6">
    <source>
        <dbReference type="ARBA" id="ARBA00022781"/>
    </source>
</evidence>
<dbReference type="AlphaFoldDB" id="A0A8D2LZQ6"/>
<dbReference type="GO" id="GO:0006754">
    <property type="term" value="P:ATP biosynthetic process"/>
    <property type="evidence" value="ECO:0007669"/>
    <property type="project" value="UniProtKB-KW"/>
</dbReference>
<proteinExistence type="inferred from homology"/>
<reference evidence="12" key="1">
    <citation type="submission" date="2025-08" db="UniProtKB">
        <authorList>
            <consortium name="Ensembl"/>
        </authorList>
    </citation>
    <scope>IDENTIFICATION</scope>
</reference>
<dbReference type="SUPFAM" id="SSF81336">
    <property type="entry name" value="F1F0 ATP synthase subunit A"/>
    <property type="match status" value="1"/>
</dbReference>
<name>A0A8D2LZQ6_ZONAL</name>
<evidence type="ECO:0000256" key="7">
    <source>
        <dbReference type="ARBA" id="ARBA00022989"/>
    </source>
</evidence>
<keyword evidence="9 11" id="KW-0472">Membrane</keyword>
<evidence type="ECO:0000256" key="3">
    <source>
        <dbReference type="ARBA" id="ARBA00022448"/>
    </source>
</evidence>
<dbReference type="Proteomes" id="UP000694413">
    <property type="component" value="Unassembled WGS sequence"/>
</dbReference>
<evidence type="ECO:0000313" key="12">
    <source>
        <dbReference type="Ensembl" id="ENSZALP00000000953.1"/>
    </source>
</evidence>
<keyword evidence="6" id="KW-0375">Hydrogen ion transport</keyword>
<evidence type="ECO:0000256" key="2">
    <source>
        <dbReference type="ARBA" id="ARBA00006810"/>
    </source>
</evidence>
<sequence length="79" mass="8731">GQAVIQTLGLCVCPGQCWVHFHLESHAHLYSHNSLVLHNTSSFTPNLTSSLLTILEVAVAIIQAYVFVLLLSLYLQENI</sequence>
<dbReference type="InterPro" id="IPR035908">
    <property type="entry name" value="F0_ATP_A_sf"/>
</dbReference>
<dbReference type="GO" id="GO:0045259">
    <property type="term" value="C:proton-transporting ATP synthase complex"/>
    <property type="evidence" value="ECO:0007669"/>
    <property type="project" value="UniProtKB-KW"/>
</dbReference>
<comment type="similarity">
    <text evidence="2">Belongs to the ATPase A chain family.</text>
</comment>
<keyword evidence="5 11" id="KW-0812">Transmembrane</keyword>
<keyword evidence="8" id="KW-0406">Ion transport</keyword>
<evidence type="ECO:0000256" key="8">
    <source>
        <dbReference type="ARBA" id="ARBA00023065"/>
    </source>
</evidence>
<accession>A0A8D2LZQ6</accession>
<keyword evidence="4" id="KW-0138">CF(0)</keyword>
<reference evidence="12" key="2">
    <citation type="submission" date="2025-09" db="UniProtKB">
        <authorList>
            <consortium name="Ensembl"/>
        </authorList>
    </citation>
    <scope>IDENTIFICATION</scope>
</reference>
<organism evidence="12 13">
    <name type="scientific">Zonotrichia albicollis</name>
    <name type="common">White-throated sparrow</name>
    <name type="synonym">Fringilla albicollis</name>
    <dbReference type="NCBI Taxonomy" id="44394"/>
    <lineage>
        <taxon>Eukaryota</taxon>
        <taxon>Metazoa</taxon>
        <taxon>Chordata</taxon>
        <taxon>Craniata</taxon>
        <taxon>Vertebrata</taxon>
        <taxon>Euteleostomi</taxon>
        <taxon>Archelosauria</taxon>
        <taxon>Archosauria</taxon>
        <taxon>Dinosauria</taxon>
        <taxon>Saurischia</taxon>
        <taxon>Theropoda</taxon>
        <taxon>Coelurosauria</taxon>
        <taxon>Aves</taxon>
        <taxon>Neognathae</taxon>
        <taxon>Neoaves</taxon>
        <taxon>Telluraves</taxon>
        <taxon>Australaves</taxon>
        <taxon>Passeriformes</taxon>
        <taxon>Passerellidae</taxon>
        <taxon>Zonotrichia</taxon>
    </lineage>
</organism>
<keyword evidence="10" id="KW-0066">ATP synthesis</keyword>
<evidence type="ECO:0000313" key="13">
    <source>
        <dbReference type="Proteomes" id="UP000694413"/>
    </source>
</evidence>
<evidence type="ECO:0000256" key="10">
    <source>
        <dbReference type="ARBA" id="ARBA00023310"/>
    </source>
</evidence>
<feature type="transmembrane region" description="Helical" evidence="11">
    <location>
        <begin position="51"/>
        <end position="75"/>
    </location>
</feature>
<evidence type="ECO:0000256" key="5">
    <source>
        <dbReference type="ARBA" id="ARBA00022692"/>
    </source>
</evidence>
<keyword evidence="7 11" id="KW-1133">Transmembrane helix</keyword>
<dbReference type="GO" id="GO:1902600">
    <property type="term" value="P:proton transmembrane transport"/>
    <property type="evidence" value="ECO:0007669"/>
    <property type="project" value="UniProtKB-KW"/>
</dbReference>
<protein>
    <submittedName>
        <fullName evidence="12">Uncharacterized protein</fullName>
    </submittedName>
</protein>
<evidence type="ECO:0000256" key="4">
    <source>
        <dbReference type="ARBA" id="ARBA00022547"/>
    </source>
</evidence>
<keyword evidence="3" id="KW-0813">Transport</keyword>